<dbReference type="Proteomes" id="UP000005384">
    <property type="component" value="Unassembled WGS sequence"/>
</dbReference>
<comment type="similarity">
    <text evidence="7">Belongs to the binding-protein-dependent transport system permease family.</text>
</comment>
<keyword evidence="6 7" id="KW-0472">Membrane</keyword>
<name>G5ILU2_9FIRM</name>
<dbReference type="Pfam" id="PF00528">
    <property type="entry name" value="BPD_transp_1"/>
    <property type="match status" value="1"/>
</dbReference>
<evidence type="ECO:0000256" key="5">
    <source>
        <dbReference type="ARBA" id="ARBA00022989"/>
    </source>
</evidence>
<reference evidence="9 10" key="1">
    <citation type="submission" date="2011-08" db="EMBL/GenBank/DDBJ databases">
        <title>The Genome Sequence of Clostridium hathewayi WAL-18680.</title>
        <authorList>
            <consortium name="The Broad Institute Genome Sequencing Platform"/>
            <person name="Earl A."/>
            <person name="Ward D."/>
            <person name="Feldgarden M."/>
            <person name="Gevers D."/>
            <person name="Finegold S.M."/>
            <person name="Summanen P.H."/>
            <person name="Molitoris D.R."/>
            <person name="Song M."/>
            <person name="Daigneault M."/>
            <person name="Allen-Vercoe E."/>
            <person name="Young S.K."/>
            <person name="Zeng Q."/>
            <person name="Gargeya S."/>
            <person name="Fitzgerald M."/>
            <person name="Haas B."/>
            <person name="Abouelleil A."/>
            <person name="Alvarado L."/>
            <person name="Arachchi H.M."/>
            <person name="Berlin A."/>
            <person name="Brown A."/>
            <person name="Chapman S.B."/>
            <person name="Chen Z."/>
            <person name="Dunbar C."/>
            <person name="Freedman E."/>
            <person name="Gearin G."/>
            <person name="Gellesch M."/>
            <person name="Goldberg J."/>
            <person name="Griggs A."/>
            <person name="Gujja S."/>
            <person name="Heiman D."/>
            <person name="Howarth C."/>
            <person name="Larson L."/>
            <person name="Lui A."/>
            <person name="MacDonald P.J.P."/>
            <person name="Montmayeur A."/>
            <person name="Murphy C."/>
            <person name="Neiman D."/>
            <person name="Pearson M."/>
            <person name="Priest M."/>
            <person name="Roberts A."/>
            <person name="Saif S."/>
            <person name="Shea T."/>
            <person name="Shenoy N."/>
            <person name="Sisk P."/>
            <person name="Stolte C."/>
            <person name="Sykes S."/>
            <person name="Wortman J."/>
            <person name="Nusbaum C."/>
            <person name="Birren B."/>
        </authorList>
    </citation>
    <scope>NUCLEOTIDE SEQUENCE [LARGE SCALE GENOMIC DNA]</scope>
    <source>
        <strain evidence="9 10">WAL-18680</strain>
    </source>
</reference>
<dbReference type="PANTHER" id="PTHR43744:SF12">
    <property type="entry name" value="ABC TRANSPORTER PERMEASE PROTEIN MG189-RELATED"/>
    <property type="match status" value="1"/>
</dbReference>
<dbReference type="PANTHER" id="PTHR43744">
    <property type="entry name" value="ABC TRANSPORTER PERMEASE PROTEIN MG189-RELATED-RELATED"/>
    <property type="match status" value="1"/>
</dbReference>
<dbReference type="PATRIC" id="fig|742737.3.peg.4455"/>
<accession>G5ILU2</accession>
<keyword evidence="2 7" id="KW-0813">Transport</keyword>
<evidence type="ECO:0000256" key="1">
    <source>
        <dbReference type="ARBA" id="ARBA00004651"/>
    </source>
</evidence>
<dbReference type="OrthoDB" id="9787837at2"/>
<comment type="subcellular location">
    <subcellularLocation>
        <location evidence="1 7">Cell membrane</location>
        <topology evidence="1 7">Multi-pass membrane protein</topology>
    </subcellularLocation>
</comment>
<evidence type="ECO:0000256" key="3">
    <source>
        <dbReference type="ARBA" id="ARBA00022475"/>
    </source>
</evidence>
<dbReference type="EMBL" id="ADLN01000120">
    <property type="protein sequence ID" value="EHI57361.1"/>
    <property type="molecule type" value="Genomic_DNA"/>
</dbReference>
<keyword evidence="10" id="KW-1185">Reference proteome</keyword>
<dbReference type="InterPro" id="IPR035906">
    <property type="entry name" value="MetI-like_sf"/>
</dbReference>
<evidence type="ECO:0000256" key="4">
    <source>
        <dbReference type="ARBA" id="ARBA00022692"/>
    </source>
</evidence>
<dbReference type="InterPro" id="IPR000515">
    <property type="entry name" value="MetI-like"/>
</dbReference>
<feature type="transmembrane region" description="Helical" evidence="7">
    <location>
        <begin position="74"/>
        <end position="100"/>
    </location>
</feature>
<dbReference type="PROSITE" id="PS50928">
    <property type="entry name" value="ABC_TM1"/>
    <property type="match status" value="1"/>
</dbReference>
<comment type="caution">
    <text evidence="9">The sequence shown here is derived from an EMBL/GenBank/DDBJ whole genome shotgun (WGS) entry which is preliminary data.</text>
</comment>
<sequence length="279" mass="31506">MEKKKAWSLRQIICWLIIAGLGVMMVFPLAWMISTSFKFEADVFKYPIEWIPSRSKGFENYTEVWNGRMPFGLYYWNSIKTTVISVFLSLLIGCMGAYGFSKIDFPGRDKLFVLYLTTMALPEQVTLIPRFLLFKQMGLVDSHWSIILNSVFSVMSVFILRQAMVAIPDEYSQAAKIDGAGHLRTLFTIIMPMAKPSIATFAILKFVWTWNDYQNPLVFLTNSRLYTIQLGVKMFSDAFGSFYALTMAAAVSAIVPLLIIFLIGQKQIIAGISDGGVKG</sequence>
<feature type="transmembrane region" description="Helical" evidence="7">
    <location>
        <begin position="112"/>
        <end position="132"/>
    </location>
</feature>
<evidence type="ECO:0000259" key="8">
    <source>
        <dbReference type="PROSITE" id="PS50928"/>
    </source>
</evidence>
<keyword evidence="3" id="KW-1003">Cell membrane</keyword>
<dbReference type="GO" id="GO:0055085">
    <property type="term" value="P:transmembrane transport"/>
    <property type="evidence" value="ECO:0007669"/>
    <property type="project" value="InterPro"/>
</dbReference>
<protein>
    <recommendedName>
        <fullName evidence="8">ABC transmembrane type-1 domain-containing protein</fullName>
    </recommendedName>
</protein>
<evidence type="ECO:0000313" key="10">
    <source>
        <dbReference type="Proteomes" id="UP000005384"/>
    </source>
</evidence>
<dbReference type="RefSeq" id="WP_006782458.1">
    <property type="nucleotide sequence ID" value="NZ_CP040506.1"/>
</dbReference>
<feature type="domain" description="ABC transmembrane type-1" evidence="8">
    <location>
        <begin position="75"/>
        <end position="264"/>
    </location>
</feature>
<dbReference type="GO" id="GO:0005886">
    <property type="term" value="C:plasma membrane"/>
    <property type="evidence" value="ECO:0007669"/>
    <property type="project" value="UniProtKB-SubCell"/>
</dbReference>
<organism evidence="9 10">
    <name type="scientific">Hungatella hathewayi WAL-18680</name>
    <dbReference type="NCBI Taxonomy" id="742737"/>
    <lineage>
        <taxon>Bacteria</taxon>
        <taxon>Bacillati</taxon>
        <taxon>Bacillota</taxon>
        <taxon>Clostridia</taxon>
        <taxon>Lachnospirales</taxon>
        <taxon>Lachnospiraceae</taxon>
        <taxon>Hungatella</taxon>
    </lineage>
</organism>
<dbReference type="CDD" id="cd06261">
    <property type="entry name" value="TM_PBP2"/>
    <property type="match status" value="1"/>
</dbReference>
<gene>
    <name evidence="9" type="ORF">HMPREF9473_04470</name>
</gene>
<dbReference type="AlphaFoldDB" id="G5ILU2"/>
<dbReference type="Gene3D" id="1.10.3720.10">
    <property type="entry name" value="MetI-like"/>
    <property type="match status" value="1"/>
</dbReference>
<dbReference type="SUPFAM" id="SSF161098">
    <property type="entry name" value="MetI-like"/>
    <property type="match status" value="1"/>
</dbReference>
<evidence type="ECO:0000256" key="7">
    <source>
        <dbReference type="RuleBase" id="RU363032"/>
    </source>
</evidence>
<proteinExistence type="inferred from homology"/>
<evidence type="ECO:0000313" key="9">
    <source>
        <dbReference type="EMBL" id="EHI57361.1"/>
    </source>
</evidence>
<keyword evidence="5 7" id="KW-1133">Transmembrane helix</keyword>
<feature type="transmembrane region" description="Helical" evidence="7">
    <location>
        <begin position="12"/>
        <end position="33"/>
    </location>
</feature>
<evidence type="ECO:0000256" key="2">
    <source>
        <dbReference type="ARBA" id="ARBA00022448"/>
    </source>
</evidence>
<feature type="transmembrane region" description="Helical" evidence="7">
    <location>
        <begin position="242"/>
        <end position="263"/>
    </location>
</feature>
<feature type="transmembrane region" description="Helical" evidence="7">
    <location>
        <begin position="144"/>
        <end position="164"/>
    </location>
</feature>
<evidence type="ECO:0000256" key="6">
    <source>
        <dbReference type="ARBA" id="ARBA00023136"/>
    </source>
</evidence>
<feature type="transmembrane region" description="Helical" evidence="7">
    <location>
        <begin position="185"/>
        <end position="208"/>
    </location>
</feature>
<keyword evidence="4 7" id="KW-0812">Transmembrane</keyword>
<dbReference type="HOGENOM" id="CLU_016047_1_1_9"/>